<organism evidence="1 2">
    <name type="scientific">Candidatus Magnetoglobus multicellularis str. Araruama</name>
    <dbReference type="NCBI Taxonomy" id="890399"/>
    <lineage>
        <taxon>Bacteria</taxon>
        <taxon>Pseudomonadati</taxon>
        <taxon>Thermodesulfobacteriota</taxon>
        <taxon>Desulfobacteria</taxon>
        <taxon>Desulfobacterales</taxon>
        <taxon>Desulfobacteraceae</taxon>
        <taxon>Candidatus Magnetoglobus</taxon>
    </lineage>
</organism>
<evidence type="ECO:0000313" key="2">
    <source>
        <dbReference type="Proteomes" id="UP000189670"/>
    </source>
</evidence>
<dbReference type="Proteomes" id="UP000189670">
    <property type="component" value="Unassembled WGS sequence"/>
</dbReference>
<dbReference type="EMBL" id="ATBP01000349">
    <property type="protein sequence ID" value="ETR70914.1"/>
    <property type="molecule type" value="Genomic_DNA"/>
</dbReference>
<sequence>MFRFPTIFGQKFFKGSSLGKIKSDLSSSFMAIYKQYPVFEKNNIENLHKIHIGHGGPAGSPVSILSVIPEKTLNGVSYAEIWVIISESSLPALEQVWAEILFESKKLESNDKELENVHCIKLNKSENGKYGAFYAGFNKTGTYKITISAKNKTGLISEPSVTTFLQNKSIPDNDELLDLKDIIYQLNKFANIDDESVNNITLNGIILLLQIISDQY</sequence>
<proteinExistence type="predicted"/>
<dbReference type="AlphaFoldDB" id="A0A1V1P807"/>
<reference evidence="2" key="1">
    <citation type="submission" date="2012-11" db="EMBL/GenBank/DDBJ databases">
        <authorList>
            <person name="Lucero-Rivera Y.E."/>
            <person name="Tovar-Ramirez D."/>
        </authorList>
    </citation>
    <scope>NUCLEOTIDE SEQUENCE [LARGE SCALE GENOMIC DNA]</scope>
    <source>
        <strain evidence="2">Araruama</strain>
    </source>
</reference>
<name>A0A1V1P807_9BACT</name>
<gene>
    <name evidence="1" type="ORF">OMM_02891</name>
</gene>
<accession>A0A1V1P807</accession>
<evidence type="ECO:0000313" key="1">
    <source>
        <dbReference type="EMBL" id="ETR70914.1"/>
    </source>
</evidence>
<protein>
    <submittedName>
        <fullName evidence="1">Uncharacterized protein</fullName>
    </submittedName>
</protein>
<comment type="caution">
    <text evidence="1">The sequence shown here is derived from an EMBL/GenBank/DDBJ whole genome shotgun (WGS) entry which is preliminary data.</text>
</comment>